<feature type="transmembrane region" description="Helical" evidence="8">
    <location>
        <begin position="161"/>
        <end position="182"/>
    </location>
</feature>
<dbReference type="PANTHER" id="PTHR30472">
    <property type="entry name" value="FERRIC ENTEROBACTIN TRANSPORT SYSTEM PERMEASE PROTEIN"/>
    <property type="match status" value="1"/>
</dbReference>
<keyword evidence="3" id="KW-0813">Transport</keyword>
<evidence type="ECO:0000256" key="3">
    <source>
        <dbReference type="ARBA" id="ARBA00022448"/>
    </source>
</evidence>
<evidence type="ECO:0000313" key="10">
    <source>
        <dbReference type="Proteomes" id="UP000649345"/>
    </source>
</evidence>
<dbReference type="InterPro" id="IPR037294">
    <property type="entry name" value="ABC_BtuC-like"/>
</dbReference>
<dbReference type="Proteomes" id="UP000649345">
    <property type="component" value="Unassembled WGS sequence"/>
</dbReference>
<feature type="transmembrane region" description="Helical" evidence="8">
    <location>
        <begin position="244"/>
        <end position="271"/>
    </location>
</feature>
<comment type="caution">
    <text evidence="9">The sequence shown here is derived from an EMBL/GenBank/DDBJ whole genome shotgun (WGS) entry which is preliminary data.</text>
</comment>
<feature type="transmembrane region" description="Helical" evidence="8">
    <location>
        <begin position="202"/>
        <end position="223"/>
    </location>
</feature>
<reference evidence="9" key="1">
    <citation type="submission" date="2020-08" db="EMBL/GenBank/DDBJ databases">
        <title>Genome public.</title>
        <authorList>
            <person name="Liu C."/>
            <person name="Sun Q."/>
        </authorList>
    </citation>
    <scope>NUCLEOTIDE SEQUENCE</scope>
    <source>
        <strain evidence="9">NSJ-68</strain>
    </source>
</reference>
<dbReference type="GO" id="GO:0005886">
    <property type="term" value="C:plasma membrane"/>
    <property type="evidence" value="ECO:0007669"/>
    <property type="project" value="UniProtKB-SubCell"/>
</dbReference>
<comment type="similarity">
    <text evidence="2">Belongs to the binding-protein-dependent transport system permease family. FecCD subfamily.</text>
</comment>
<dbReference type="GO" id="GO:0033214">
    <property type="term" value="P:siderophore-iron import into cell"/>
    <property type="evidence" value="ECO:0007669"/>
    <property type="project" value="TreeGrafter"/>
</dbReference>
<keyword evidence="4" id="KW-1003">Cell membrane</keyword>
<evidence type="ECO:0000256" key="8">
    <source>
        <dbReference type="SAM" id="Phobius"/>
    </source>
</evidence>
<keyword evidence="6 8" id="KW-1133">Transmembrane helix</keyword>
<dbReference type="AlphaFoldDB" id="A0A923LEB1"/>
<dbReference type="CDD" id="cd06550">
    <property type="entry name" value="TM_ABC_iron-siderophores_like"/>
    <property type="match status" value="1"/>
</dbReference>
<organism evidence="9 10">
    <name type="scientific">Anaerosacchariphilus hominis</name>
    <dbReference type="NCBI Taxonomy" id="2763017"/>
    <lineage>
        <taxon>Bacteria</taxon>
        <taxon>Bacillati</taxon>
        <taxon>Bacillota</taxon>
        <taxon>Clostridia</taxon>
        <taxon>Lachnospirales</taxon>
        <taxon>Lachnospiraceae</taxon>
        <taxon>Anaerosacchariphilus</taxon>
    </lineage>
</organism>
<dbReference type="Pfam" id="PF01032">
    <property type="entry name" value="FecCD"/>
    <property type="match status" value="1"/>
</dbReference>
<gene>
    <name evidence="9" type="ORF">H8S44_12435</name>
</gene>
<accession>A0A923LEB1</accession>
<feature type="transmembrane region" description="Helical" evidence="8">
    <location>
        <begin position="16"/>
        <end position="40"/>
    </location>
</feature>
<keyword evidence="10" id="KW-1185">Reference proteome</keyword>
<dbReference type="InterPro" id="IPR000522">
    <property type="entry name" value="ABC_transptr_permease_BtuC"/>
</dbReference>
<evidence type="ECO:0000256" key="1">
    <source>
        <dbReference type="ARBA" id="ARBA00004651"/>
    </source>
</evidence>
<comment type="subcellular location">
    <subcellularLocation>
        <location evidence="1">Cell membrane</location>
        <topology evidence="1">Multi-pass membrane protein</topology>
    </subcellularLocation>
</comment>
<feature type="transmembrane region" description="Helical" evidence="8">
    <location>
        <begin position="101"/>
        <end position="121"/>
    </location>
</feature>
<protein>
    <submittedName>
        <fullName evidence="9">Iron ABC transporter permease</fullName>
    </submittedName>
</protein>
<evidence type="ECO:0000313" key="9">
    <source>
        <dbReference type="EMBL" id="MBC5660575.1"/>
    </source>
</evidence>
<name>A0A923LEB1_9FIRM</name>
<evidence type="ECO:0000256" key="4">
    <source>
        <dbReference type="ARBA" id="ARBA00022475"/>
    </source>
</evidence>
<dbReference type="GO" id="GO:0022857">
    <property type="term" value="F:transmembrane transporter activity"/>
    <property type="evidence" value="ECO:0007669"/>
    <property type="project" value="InterPro"/>
</dbReference>
<feature type="transmembrane region" description="Helical" evidence="8">
    <location>
        <begin position="291"/>
        <end position="311"/>
    </location>
</feature>
<dbReference type="Gene3D" id="1.10.3470.10">
    <property type="entry name" value="ABC transporter involved in vitamin B12 uptake, BtuC"/>
    <property type="match status" value="1"/>
</dbReference>
<feature type="transmembrane region" description="Helical" evidence="8">
    <location>
        <begin position="320"/>
        <end position="339"/>
    </location>
</feature>
<dbReference type="EMBL" id="JACOOR010000007">
    <property type="protein sequence ID" value="MBC5660575.1"/>
    <property type="molecule type" value="Genomic_DNA"/>
</dbReference>
<evidence type="ECO:0000256" key="2">
    <source>
        <dbReference type="ARBA" id="ARBA00007935"/>
    </source>
</evidence>
<dbReference type="SUPFAM" id="SSF81345">
    <property type="entry name" value="ABC transporter involved in vitamin B12 uptake, BtuC"/>
    <property type="match status" value="1"/>
</dbReference>
<evidence type="ECO:0000256" key="7">
    <source>
        <dbReference type="ARBA" id="ARBA00023136"/>
    </source>
</evidence>
<dbReference type="PANTHER" id="PTHR30472:SF41">
    <property type="entry name" value="TRANSPORT SYSTEM PERMEASE PROTEIN"/>
    <property type="match status" value="1"/>
</dbReference>
<feature type="transmembrane region" description="Helical" evidence="8">
    <location>
        <begin position="127"/>
        <end position="149"/>
    </location>
</feature>
<feature type="transmembrane region" description="Helical" evidence="8">
    <location>
        <begin position="69"/>
        <end position="89"/>
    </location>
</feature>
<evidence type="ECO:0000256" key="5">
    <source>
        <dbReference type="ARBA" id="ARBA00022692"/>
    </source>
</evidence>
<proteinExistence type="inferred from homology"/>
<keyword evidence="5 8" id="KW-0812">Transmembrane</keyword>
<dbReference type="RefSeq" id="WP_186873744.1">
    <property type="nucleotide sequence ID" value="NZ_JACOOR010000007.1"/>
</dbReference>
<evidence type="ECO:0000256" key="6">
    <source>
        <dbReference type="ARBA" id="ARBA00022989"/>
    </source>
</evidence>
<sequence length="347" mass="36962">MRNITGGRNARKKGRYWAAFLVLAVLVLIFMVLSICIGTVNIPVSEIPGILGKNGSDDTYTDIVMGIRFPRAAAAGILGGGLALSGYLLQTFFHNPIAGPFTLGISSGAKLVVALVMVASLGNALRLSSWVMIVAAFVGAMICMGFVILMSKVMDQMSMLIVSGVMIGYICSAITDFVVTFADDADIVNLHNWSKGSFSGMTWDNVLIMAIVVGITAICVFLMSKPISAYQMGEAYAKNMGLNVQVFWILLVLLSSVLSACVTAFAGPVSFVGIAVPHLVKNLFGTAKPILMIPACFLGGAAFCLFCDLLARTMFAPTELSISTVTAVFGAPVVIYIMIHRKKERTE</sequence>
<keyword evidence="7 8" id="KW-0472">Membrane</keyword>